<evidence type="ECO:0000256" key="5">
    <source>
        <dbReference type="SAM" id="SignalP"/>
    </source>
</evidence>
<sequence length="443" mass="48095">MAKRLAALALTAILTATMLAACGSNKDNASEAPASNASGSAEGTNSKDPNSEAFEISVSSWILGSANAYAKGYMEGVEKLYKTKYPNAKIIWNPIQGEKYHELLKAQLAAKSAPDIFFHQNSLVPFARAGYLADLSDQPWANDILPSTWVENKYDGKVLAAPVDVSGWGVFYNKKIFDNLGLSIPTTYQEFLDLCEKIKASGVTPMTSGYKDGWPAAGTWISFSSFLYGMNKNIAQDLYDGKTKINGPEFKALFNAYEQMVQKGYLSKSILSTTNDLAIQELAEGKAAMGFNGPWVNSVVADKYKTDLGFFPIPDDKGNNFMTTSTNQSLSLNANYPNRQRGIDLINVLIDKSTLPGLLQNSAFTGLKGIEIPQNTTGGKAFADAIAKYESAVQITTWLPASTYDKLTQIITKITAGKGYTEADLNDVDAAYQKDKGLLNIIK</sequence>
<evidence type="ECO:0000313" key="7">
    <source>
        <dbReference type="Proteomes" id="UP001596113"/>
    </source>
</evidence>
<dbReference type="EMBL" id="JBHSMI010000013">
    <property type="protein sequence ID" value="MFC5402549.1"/>
    <property type="molecule type" value="Genomic_DNA"/>
</dbReference>
<dbReference type="Proteomes" id="UP001596113">
    <property type="component" value="Unassembled WGS sequence"/>
</dbReference>
<dbReference type="PROSITE" id="PS51257">
    <property type="entry name" value="PROKAR_LIPOPROTEIN"/>
    <property type="match status" value="1"/>
</dbReference>
<dbReference type="InterPro" id="IPR050490">
    <property type="entry name" value="Bact_solute-bd_prot1"/>
</dbReference>
<evidence type="ECO:0000256" key="2">
    <source>
        <dbReference type="ARBA" id="ARBA00022448"/>
    </source>
</evidence>
<feature type="chain" id="PRO_5047304005" evidence="5">
    <location>
        <begin position="21"/>
        <end position="443"/>
    </location>
</feature>
<evidence type="ECO:0000313" key="6">
    <source>
        <dbReference type="EMBL" id="MFC5402549.1"/>
    </source>
</evidence>
<gene>
    <name evidence="6" type="ORF">ACFPOF_07340</name>
</gene>
<comment type="caution">
    <text evidence="6">The sequence shown here is derived from an EMBL/GenBank/DDBJ whole genome shotgun (WGS) entry which is preliminary data.</text>
</comment>
<feature type="signal peptide" evidence="5">
    <location>
        <begin position="1"/>
        <end position="20"/>
    </location>
</feature>
<proteinExistence type="inferred from homology"/>
<keyword evidence="3 5" id="KW-0732">Signal</keyword>
<name>A0ABW0HMT4_9BACL</name>
<dbReference type="SUPFAM" id="SSF53850">
    <property type="entry name" value="Periplasmic binding protein-like II"/>
    <property type="match status" value="1"/>
</dbReference>
<feature type="region of interest" description="Disordered" evidence="4">
    <location>
        <begin position="30"/>
        <end position="50"/>
    </location>
</feature>
<dbReference type="Pfam" id="PF01547">
    <property type="entry name" value="SBP_bac_1"/>
    <property type="match status" value="1"/>
</dbReference>
<dbReference type="InterPro" id="IPR006061">
    <property type="entry name" value="SBP_1_CS"/>
</dbReference>
<keyword evidence="2" id="KW-0813">Transport</keyword>
<protein>
    <submittedName>
        <fullName evidence="6">ABC transporter substrate-binding protein</fullName>
    </submittedName>
</protein>
<evidence type="ECO:0000256" key="3">
    <source>
        <dbReference type="ARBA" id="ARBA00022729"/>
    </source>
</evidence>
<reference evidence="7" key="1">
    <citation type="journal article" date="2019" name="Int. J. Syst. Evol. Microbiol.">
        <title>The Global Catalogue of Microorganisms (GCM) 10K type strain sequencing project: providing services to taxonomists for standard genome sequencing and annotation.</title>
        <authorList>
            <consortium name="The Broad Institute Genomics Platform"/>
            <consortium name="The Broad Institute Genome Sequencing Center for Infectious Disease"/>
            <person name="Wu L."/>
            <person name="Ma J."/>
        </authorList>
    </citation>
    <scope>NUCLEOTIDE SEQUENCE [LARGE SCALE GENOMIC DNA]</scope>
    <source>
        <strain evidence="7">CGMCC 1.18575</strain>
    </source>
</reference>
<comment type="similarity">
    <text evidence="1">Belongs to the bacterial solute-binding protein 1 family.</text>
</comment>
<dbReference type="PROSITE" id="PS01037">
    <property type="entry name" value="SBP_BACTERIAL_1"/>
    <property type="match status" value="1"/>
</dbReference>
<dbReference type="Gene3D" id="3.40.190.10">
    <property type="entry name" value="Periplasmic binding protein-like II"/>
    <property type="match status" value="2"/>
</dbReference>
<dbReference type="InterPro" id="IPR006059">
    <property type="entry name" value="SBP"/>
</dbReference>
<dbReference type="PANTHER" id="PTHR43649:SF12">
    <property type="entry name" value="DIACETYLCHITOBIOSE BINDING PROTEIN DASA"/>
    <property type="match status" value="1"/>
</dbReference>
<organism evidence="6 7">
    <name type="scientific">Cohnella soli</name>
    <dbReference type="NCBI Taxonomy" id="425005"/>
    <lineage>
        <taxon>Bacteria</taxon>
        <taxon>Bacillati</taxon>
        <taxon>Bacillota</taxon>
        <taxon>Bacilli</taxon>
        <taxon>Bacillales</taxon>
        <taxon>Paenibacillaceae</taxon>
        <taxon>Cohnella</taxon>
    </lineage>
</organism>
<dbReference type="RefSeq" id="WP_378131095.1">
    <property type="nucleotide sequence ID" value="NZ_JBHSMI010000013.1"/>
</dbReference>
<keyword evidence="7" id="KW-1185">Reference proteome</keyword>
<dbReference type="PANTHER" id="PTHR43649">
    <property type="entry name" value="ARABINOSE-BINDING PROTEIN-RELATED"/>
    <property type="match status" value="1"/>
</dbReference>
<evidence type="ECO:0000256" key="1">
    <source>
        <dbReference type="ARBA" id="ARBA00008520"/>
    </source>
</evidence>
<accession>A0ABW0HMT4</accession>
<evidence type="ECO:0000256" key="4">
    <source>
        <dbReference type="SAM" id="MobiDB-lite"/>
    </source>
</evidence>
<feature type="compositionally biased region" description="Polar residues" evidence="4">
    <location>
        <begin position="33"/>
        <end position="48"/>
    </location>
</feature>